<feature type="transmembrane region" description="Helical" evidence="1">
    <location>
        <begin position="20"/>
        <end position="41"/>
    </location>
</feature>
<evidence type="ECO:0000256" key="1">
    <source>
        <dbReference type="SAM" id="Phobius"/>
    </source>
</evidence>
<name>A0A2S7D4Z8_9XANT</name>
<sequence>MADVNYCLILSEFPCLTGEVWAAWAQALLSSASIGLAYFAGAKGEALRRRKDRNMAMSYGFLVRPHLVSIWQSLAEARSRYVTSPGDDEAALKLLTVPPELNALLADMHHLDEAGHAVHRALMTLYDLREEIVENSYYVRCGGEIYDNDGNFEGLLQEPGDVDASFQIAMTAVGNARKLISNQLRE</sequence>
<evidence type="ECO:0000313" key="3">
    <source>
        <dbReference type="Proteomes" id="UP000238191"/>
    </source>
</evidence>
<proteinExistence type="predicted"/>
<comment type="caution">
    <text evidence="2">The sequence shown here is derived from an EMBL/GenBank/DDBJ whole genome shotgun (WGS) entry which is preliminary data.</text>
</comment>
<dbReference type="Proteomes" id="UP000238191">
    <property type="component" value="Unassembled WGS sequence"/>
</dbReference>
<keyword evidence="1" id="KW-1133">Transmembrane helix</keyword>
<dbReference type="EMBL" id="MDEI01000005">
    <property type="protein sequence ID" value="PPU68829.1"/>
    <property type="molecule type" value="Genomic_DNA"/>
</dbReference>
<gene>
    <name evidence="2" type="ORF">XpiCFBP4643_07435</name>
</gene>
<dbReference type="RefSeq" id="WP_046962796.1">
    <property type="nucleotide sequence ID" value="NZ_MDEI01000005.1"/>
</dbReference>
<accession>A0A2S7D4Z8</accession>
<evidence type="ECO:0000313" key="2">
    <source>
        <dbReference type="EMBL" id="PPU68829.1"/>
    </source>
</evidence>
<keyword evidence="1" id="KW-0812">Transmembrane</keyword>
<protein>
    <submittedName>
        <fullName evidence="2">Uncharacterized protein</fullName>
    </submittedName>
</protein>
<keyword evidence="1" id="KW-0472">Membrane</keyword>
<organism evidence="2 3">
    <name type="scientific">Xanthomonas pisi</name>
    <dbReference type="NCBI Taxonomy" id="56457"/>
    <lineage>
        <taxon>Bacteria</taxon>
        <taxon>Pseudomonadati</taxon>
        <taxon>Pseudomonadota</taxon>
        <taxon>Gammaproteobacteria</taxon>
        <taxon>Lysobacterales</taxon>
        <taxon>Lysobacteraceae</taxon>
        <taxon>Xanthomonas</taxon>
    </lineage>
</organism>
<reference evidence="3" key="1">
    <citation type="submission" date="2016-08" db="EMBL/GenBank/DDBJ databases">
        <authorList>
            <person name="Merda D."/>
            <person name="Briand M."/>
            <person name="Taghouti G."/>
            <person name="Carrere S."/>
            <person name="Gouzy J."/>
            <person name="Portier P."/>
            <person name="Jacques M.-A."/>
            <person name="Fischer-Le Saux M."/>
        </authorList>
    </citation>
    <scope>NUCLEOTIDE SEQUENCE [LARGE SCALE GENOMIC DNA]</scope>
    <source>
        <strain evidence="3">CFBP4643</strain>
    </source>
</reference>
<dbReference type="AlphaFoldDB" id="A0A2S7D4Z8"/>
<keyword evidence="3" id="KW-1185">Reference proteome</keyword>